<feature type="non-terminal residue" evidence="1">
    <location>
        <position position="26"/>
    </location>
</feature>
<comment type="caution">
    <text evidence="1">The sequence shown here is derived from an EMBL/GenBank/DDBJ whole genome shotgun (WGS) entry which is preliminary data.</text>
</comment>
<dbReference type="Proteomes" id="UP000663852">
    <property type="component" value="Unassembled WGS sequence"/>
</dbReference>
<sequence length="26" mass="2762">MSDPTGSRCRKYLDPVVGILDIPTAG</sequence>
<gene>
    <name evidence="1" type="ORF">EDS130_LOCUS44969</name>
</gene>
<dbReference type="AlphaFoldDB" id="A0A815VXP5"/>
<evidence type="ECO:0000313" key="2">
    <source>
        <dbReference type="Proteomes" id="UP000663852"/>
    </source>
</evidence>
<reference evidence="1" key="1">
    <citation type="submission" date="2021-02" db="EMBL/GenBank/DDBJ databases">
        <authorList>
            <person name="Nowell W R."/>
        </authorList>
    </citation>
    <scope>NUCLEOTIDE SEQUENCE</scope>
</reference>
<accession>A0A815VXP5</accession>
<proteinExistence type="predicted"/>
<name>A0A815VXP5_ADIRI</name>
<protein>
    <submittedName>
        <fullName evidence="1">Uncharacterized protein</fullName>
    </submittedName>
</protein>
<organism evidence="1 2">
    <name type="scientific">Adineta ricciae</name>
    <name type="common">Rotifer</name>
    <dbReference type="NCBI Taxonomy" id="249248"/>
    <lineage>
        <taxon>Eukaryota</taxon>
        <taxon>Metazoa</taxon>
        <taxon>Spiralia</taxon>
        <taxon>Gnathifera</taxon>
        <taxon>Rotifera</taxon>
        <taxon>Eurotatoria</taxon>
        <taxon>Bdelloidea</taxon>
        <taxon>Adinetida</taxon>
        <taxon>Adinetidae</taxon>
        <taxon>Adineta</taxon>
    </lineage>
</organism>
<dbReference type="EMBL" id="CAJNOJ010000968">
    <property type="protein sequence ID" value="CAF1536255.1"/>
    <property type="molecule type" value="Genomic_DNA"/>
</dbReference>
<evidence type="ECO:0000313" key="1">
    <source>
        <dbReference type="EMBL" id="CAF1536255.1"/>
    </source>
</evidence>